<dbReference type="GO" id="GO:0030091">
    <property type="term" value="P:protein repair"/>
    <property type="evidence" value="ECO:0007669"/>
    <property type="project" value="InterPro"/>
</dbReference>
<reference evidence="11 12" key="1">
    <citation type="journal article" date="2016" name="Genome Biol. Evol.">
        <title>Comparative Genomic Analyses of the Moraxella catarrhalis Serosensitive and Seroresistant Lineages Demonstrate Their Independent Evolution.</title>
        <authorList>
            <person name="Earl J.P."/>
            <person name="de Vries S.P."/>
            <person name="Ahmed A."/>
            <person name="Powell E."/>
            <person name="Schultz M.P."/>
            <person name="Hermans P.W."/>
            <person name="Hill D.J."/>
            <person name="Zhou Z."/>
            <person name="Constantinidou C.I."/>
            <person name="Hu F.Z."/>
            <person name="Bootsma H.J."/>
            <person name="Ehrlich G.D."/>
        </authorList>
    </citation>
    <scope>NUCLEOTIDE SEQUENCE [LARGE SCALE GENOMIC DNA]</scope>
    <source>
        <strain evidence="11 12">Z7542</strain>
    </source>
</reference>
<keyword evidence="6" id="KW-0862">Zinc</keyword>
<dbReference type="EC" id="1.8.4.12" evidence="3"/>
<dbReference type="AlphaFoldDB" id="A0A198UDG5"/>
<name>A0A198UDG5_MORCA</name>
<dbReference type="NCBIfam" id="TIGR00357">
    <property type="entry name" value="peptide-methionine (R)-S-oxide reductase MsrB"/>
    <property type="match status" value="1"/>
</dbReference>
<dbReference type="RefSeq" id="WP_064611732.1">
    <property type="nucleotide sequence ID" value="NZ_LXHB01000124.1"/>
</dbReference>
<dbReference type="GO" id="GO:0005737">
    <property type="term" value="C:cytoplasm"/>
    <property type="evidence" value="ECO:0007669"/>
    <property type="project" value="TreeGrafter"/>
</dbReference>
<organism evidence="11 12">
    <name type="scientific">Moraxella catarrhalis</name>
    <name type="common">Branhamella catarrhalis</name>
    <dbReference type="NCBI Taxonomy" id="480"/>
    <lineage>
        <taxon>Bacteria</taxon>
        <taxon>Pseudomonadati</taxon>
        <taxon>Pseudomonadota</taxon>
        <taxon>Gammaproteobacteria</taxon>
        <taxon>Moraxellales</taxon>
        <taxon>Moraxellaceae</taxon>
        <taxon>Moraxella</taxon>
    </lineage>
</organism>
<dbReference type="PANTHER" id="PTHR10173">
    <property type="entry name" value="METHIONINE SULFOXIDE REDUCTASE"/>
    <property type="match status" value="1"/>
</dbReference>
<evidence type="ECO:0000313" key="12">
    <source>
        <dbReference type="Proteomes" id="UP000078228"/>
    </source>
</evidence>
<comment type="cofactor">
    <cofactor evidence="1">
        <name>Zn(2+)</name>
        <dbReference type="ChEBI" id="CHEBI:29105"/>
    </cofactor>
</comment>
<dbReference type="PROSITE" id="PS51790">
    <property type="entry name" value="MSRB"/>
    <property type="match status" value="1"/>
</dbReference>
<keyword evidence="5" id="KW-0479">Metal-binding</keyword>
<evidence type="ECO:0000256" key="9">
    <source>
        <dbReference type="ARBA" id="ARBA00075819"/>
    </source>
</evidence>
<keyword evidence="7 11" id="KW-0560">Oxidoreductase</keyword>
<dbReference type="SUPFAM" id="SSF51316">
    <property type="entry name" value="Mss4-like"/>
    <property type="match status" value="1"/>
</dbReference>
<gene>
    <name evidence="11" type="ORF">AO384_1813</name>
</gene>
<dbReference type="EMBL" id="LXHC01000028">
    <property type="protein sequence ID" value="OAU94456.1"/>
    <property type="molecule type" value="Genomic_DNA"/>
</dbReference>
<dbReference type="Proteomes" id="UP000078228">
    <property type="component" value="Unassembled WGS sequence"/>
</dbReference>
<dbReference type="InterPro" id="IPR011057">
    <property type="entry name" value="Mss4-like_sf"/>
</dbReference>
<dbReference type="Pfam" id="PF01641">
    <property type="entry name" value="SelR"/>
    <property type="match status" value="1"/>
</dbReference>
<comment type="catalytic activity">
    <reaction evidence="8">
        <text>L-methionyl-[protein] + [thioredoxin]-disulfide + H2O = L-methionyl-(R)-S-oxide-[protein] + [thioredoxin]-dithiol</text>
        <dbReference type="Rhea" id="RHEA:24164"/>
        <dbReference type="Rhea" id="RHEA-COMP:10698"/>
        <dbReference type="Rhea" id="RHEA-COMP:10700"/>
        <dbReference type="Rhea" id="RHEA-COMP:12313"/>
        <dbReference type="Rhea" id="RHEA-COMP:12314"/>
        <dbReference type="ChEBI" id="CHEBI:15377"/>
        <dbReference type="ChEBI" id="CHEBI:16044"/>
        <dbReference type="ChEBI" id="CHEBI:29950"/>
        <dbReference type="ChEBI" id="CHEBI:45764"/>
        <dbReference type="ChEBI" id="CHEBI:50058"/>
        <dbReference type="EC" id="1.8.4.12"/>
    </reaction>
</comment>
<dbReference type="PATRIC" id="fig|480.237.peg.396"/>
<proteinExistence type="inferred from homology"/>
<dbReference type="OrthoDB" id="9785497at2"/>
<evidence type="ECO:0000256" key="7">
    <source>
        <dbReference type="ARBA" id="ARBA00023002"/>
    </source>
</evidence>
<evidence type="ECO:0000256" key="5">
    <source>
        <dbReference type="ARBA" id="ARBA00022723"/>
    </source>
</evidence>
<evidence type="ECO:0000256" key="8">
    <source>
        <dbReference type="ARBA" id="ARBA00048488"/>
    </source>
</evidence>
<evidence type="ECO:0000256" key="4">
    <source>
        <dbReference type="ARBA" id="ARBA00021130"/>
    </source>
</evidence>
<evidence type="ECO:0000313" key="11">
    <source>
        <dbReference type="EMBL" id="OAU94456.1"/>
    </source>
</evidence>
<sequence>MNPLDKAVINTMSETDWQNRLDDLSYYVLRQKGTERAFTGLYTDTEVEGIYRCKGCHSPLFDSSAKFHSGCGWPSFDKVIGDNVVDETLDLSHGMRRIEVTCHHCGGHLGHVFPDNHVTDTGLRYCINSAAVVLDKA</sequence>
<dbReference type="InterPro" id="IPR028427">
    <property type="entry name" value="Met_Sox_Rdtase_MsrB"/>
</dbReference>
<feature type="domain" description="MsrB" evidence="10">
    <location>
        <begin position="14"/>
        <end position="137"/>
    </location>
</feature>
<dbReference type="PANTHER" id="PTHR10173:SF52">
    <property type="entry name" value="METHIONINE-R-SULFOXIDE REDUCTASE B1"/>
    <property type="match status" value="1"/>
</dbReference>
<evidence type="ECO:0000256" key="6">
    <source>
        <dbReference type="ARBA" id="ARBA00022833"/>
    </source>
</evidence>
<accession>A0A198UDG5</accession>
<dbReference type="eggNOG" id="COG0229">
    <property type="taxonomic scope" value="Bacteria"/>
</dbReference>
<dbReference type="GO" id="GO:0006979">
    <property type="term" value="P:response to oxidative stress"/>
    <property type="evidence" value="ECO:0007669"/>
    <property type="project" value="InterPro"/>
</dbReference>
<evidence type="ECO:0000256" key="3">
    <source>
        <dbReference type="ARBA" id="ARBA00012499"/>
    </source>
</evidence>
<evidence type="ECO:0000256" key="1">
    <source>
        <dbReference type="ARBA" id="ARBA00001947"/>
    </source>
</evidence>
<keyword evidence="12" id="KW-1185">Reference proteome</keyword>
<dbReference type="GO" id="GO:0033743">
    <property type="term" value="F:peptide-methionine (R)-S-oxide reductase activity"/>
    <property type="evidence" value="ECO:0007669"/>
    <property type="project" value="UniProtKB-EC"/>
</dbReference>
<dbReference type="GO" id="GO:0046872">
    <property type="term" value="F:metal ion binding"/>
    <property type="evidence" value="ECO:0007669"/>
    <property type="project" value="UniProtKB-KW"/>
</dbReference>
<dbReference type="InterPro" id="IPR002579">
    <property type="entry name" value="Met_Sox_Rdtase_MsrB_dom"/>
</dbReference>
<protein>
    <recommendedName>
        <fullName evidence="4">Peptide methionine sulfoxide reductase MsrB</fullName>
        <ecNumber evidence="3">1.8.4.12</ecNumber>
    </recommendedName>
    <alternativeName>
        <fullName evidence="9">Peptide-methionine (R)-S-oxide reductase</fullName>
    </alternativeName>
</protein>
<evidence type="ECO:0000259" key="10">
    <source>
        <dbReference type="PROSITE" id="PS51790"/>
    </source>
</evidence>
<comment type="caution">
    <text evidence="11">The sequence shown here is derived from an EMBL/GenBank/DDBJ whole genome shotgun (WGS) entry which is preliminary data.</text>
</comment>
<evidence type="ECO:0000256" key="2">
    <source>
        <dbReference type="ARBA" id="ARBA00007174"/>
    </source>
</evidence>
<comment type="similarity">
    <text evidence="2">Belongs to the MsrB Met sulfoxide reductase family.</text>
</comment>
<dbReference type="FunFam" id="2.170.150.20:FF:000001">
    <property type="entry name" value="Peptide methionine sulfoxide reductase MsrB"/>
    <property type="match status" value="1"/>
</dbReference>
<dbReference type="Gene3D" id="2.170.150.20">
    <property type="entry name" value="Peptide methionine sulfoxide reductase"/>
    <property type="match status" value="1"/>
</dbReference>